<feature type="transmembrane region" description="Helical" evidence="9">
    <location>
        <begin position="208"/>
        <end position="226"/>
    </location>
</feature>
<evidence type="ECO:0000256" key="3">
    <source>
        <dbReference type="ARBA" id="ARBA00022679"/>
    </source>
</evidence>
<keyword evidence="6 9" id="KW-0350">Heme biosynthesis</keyword>
<comment type="subcellular location">
    <subcellularLocation>
        <location evidence="1 9">Cell membrane</location>
        <topology evidence="1 9">Multi-pass membrane protein</topology>
    </subcellularLocation>
</comment>
<feature type="transmembrane region" description="Helical" evidence="9">
    <location>
        <begin position="35"/>
        <end position="59"/>
    </location>
</feature>
<dbReference type="CDD" id="cd13957">
    <property type="entry name" value="PT_UbiA_Cox10"/>
    <property type="match status" value="1"/>
</dbReference>
<dbReference type="OrthoDB" id="9814417at2"/>
<feature type="transmembrane region" description="Helical" evidence="9">
    <location>
        <begin position="12"/>
        <end position="29"/>
    </location>
</feature>
<comment type="pathway">
    <text evidence="9">Porphyrin-containing compound metabolism; heme O biosynthesis; heme O from protoheme: step 1/1.</text>
</comment>
<name>A0A803FUB9_9GAMM</name>
<sequence>MIKHYLQLIKPGIIIGNLISLIGGFLFASKYNIDYYNFFFTVIGSILVIASSCVYNNYIDRDIDKKAQRTKNRILPSGLISLRTILIYASILGVSGFLILYYQTNLLTTSLAMIGFIVYVGVYSLYLKRRSIYGTLIGSLSGSTPPLIGYCSVSGQFDAGAWILLFIFSFWQIPHSYAISILYLKDYQITNIPVLPVKLGIIEAKKHIICCIIAFIASTIMLFIAGYTGYKYLIVISIVGICWLSIALASYKPSDDQIWARKIFILSLIVISTFSVMISIDMT</sequence>
<dbReference type="Proteomes" id="UP000294289">
    <property type="component" value="Chromosome"/>
</dbReference>
<dbReference type="GO" id="GO:0005886">
    <property type="term" value="C:plasma membrane"/>
    <property type="evidence" value="ECO:0007669"/>
    <property type="project" value="UniProtKB-SubCell"/>
</dbReference>
<evidence type="ECO:0000313" key="11">
    <source>
        <dbReference type="Proteomes" id="UP000294289"/>
    </source>
</evidence>
<keyword evidence="3 9" id="KW-0808">Transferase</keyword>
<comment type="similarity">
    <text evidence="9">Belongs to the UbiA prenyltransferase family. Protoheme IX farnesyltransferase subfamily.</text>
</comment>
<dbReference type="InterPro" id="IPR000537">
    <property type="entry name" value="UbiA_prenyltransferase"/>
</dbReference>
<dbReference type="Pfam" id="PF01040">
    <property type="entry name" value="UbiA"/>
    <property type="match status" value="1"/>
</dbReference>
<feature type="transmembrane region" description="Helical" evidence="9">
    <location>
        <begin position="80"/>
        <end position="101"/>
    </location>
</feature>
<dbReference type="GO" id="GO:0048034">
    <property type="term" value="P:heme O biosynthetic process"/>
    <property type="evidence" value="ECO:0007669"/>
    <property type="project" value="UniProtKB-UniRule"/>
</dbReference>
<keyword evidence="5 9" id="KW-1133">Transmembrane helix</keyword>
<gene>
    <name evidence="9 10" type="primary">cyoE</name>
    <name evidence="10" type="ORF">ERCIPICE3303_544</name>
</gene>
<evidence type="ECO:0000256" key="9">
    <source>
        <dbReference type="HAMAP-Rule" id="MF_00154"/>
    </source>
</evidence>
<accession>A0A803FUB9</accession>
<evidence type="ECO:0000256" key="5">
    <source>
        <dbReference type="ARBA" id="ARBA00022989"/>
    </source>
</evidence>
<dbReference type="PANTHER" id="PTHR43448:SF2">
    <property type="entry name" value="PROTOHEME IX FARNESYLTRANSFERASE, MITOCHONDRIAL"/>
    <property type="match status" value="1"/>
</dbReference>
<feature type="transmembrane region" description="Helical" evidence="9">
    <location>
        <begin position="107"/>
        <end position="126"/>
    </location>
</feature>
<keyword evidence="2 9" id="KW-1003">Cell membrane</keyword>
<proteinExistence type="inferred from homology"/>
<organism evidence="10 11">
    <name type="scientific">Candidatus Erwinia haradaeae</name>
    <dbReference type="NCBI Taxonomy" id="1922217"/>
    <lineage>
        <taxon>Bacteria</taxon>
        <taxon>Pseudomonadati</taxon>
        <taxon>Pseudomonadota</taxon>
        <taxon>Gammaproteobacteria</taxon>
        <taxon>Enterobacterales</taxon>
        <taxon>Erwiniaceae</taxon>
        <taxon>Erwinia</taxon>
    </lineage>
</organism>
<comment type="catalytic activity">
    <reaction evidence="8 9">
        <text>heme b + (2E,6E)-farnesyl diphosphate + H2O = Fe(II)-heme o + diphosphate</text>
        <dbReference type="Rhea" id="RHEA:28070"/>
        <dbReference type="ChEBI" id="CHEBI:15377"/>
        <dbReference type="ChEBI" id="CHEBI:33019"/>
        <dbReference type="ChEBI" id="CHEBI:60344"/>
        <dbReference type="ChEBI" id="CHEBI:60530"/>
        <dbReference type="ChEBI" id="CHEBI:175763"/>
        <dbReference type="EC" id="2.5.1.141"/>
    </reaction>
</comment>
<dbReference type="Gene3D" id="1.10.357.140">
    <property type="entry name" value="UbiA prenyltransferase"/>
    <property type="match status" value="1"/>
</dbReference>
<dbReference type="InterPro" id="IPR044878">
    <property type="entry name" value="UbiA_sf"/>
</dbReference>
<dbReference type="NCBIfam" id="NF003348">
    <property type="entry name" value="PRK04375.1-1"/>
    <property type="match status" value="1"/>
</dbReference>
<evidence type="ECO:0000256" key="7">
    <source>
        <dbReference type="ARBA" id="ARBA00023136"/>
    </source>
</evidence>
<evidence type="ECO:0000256" key="2">
    <source>
        <dbReference type="ARBA" id="ARBA00022475"/>
    </source>
</evidence>
<evidence type="ECO:0000256" key="4">
    <source>
        <dbReference type="ARBA" id="ARBA00022692"/>
    </source>
</evidence>
<feature type="transmembrane region" description="Helical" evidence="9">
    <location>
        <begin position="133"/>
        <end position="155"/>
    </location>
</feature>
<dbReference type="EC" id="2.5.1.141" evidence="9"/>
<comment type="function">
    <text evidence="9">Converts heme B (protoheme IX) to heme O by substitution of the vinyl group on carbon 2 of heme B porphyrin ring with a hydroxyethyl farnesyl side group.</text>
</comment>
<feature type="transmembrane region" description="Helical" evidence="9">
    <location>
        <begin position="232"/>
        <end position="251"/>
    </location>
</feature>
<feature type="transmembrane region" description="Helical" evidence="9">
    <location>
        <begin position="263"/>
        <end position="280"/>
    </location>
</feature>
<dbReference type="NCBIfam" id="TIGR01473">
    <property type="entry name" value="cyoE_ctaB"/>
    <property type="match status" value="1"/>
</dbReference>
<dbReference type="GO" id="GO:0008495">
    <property type="term" value="F:protoheme IX farnesyltransferase activity"/>
    <property type="evidence" value="ECO:0007669"/>
    <property type="project" value="UniProtKB-UniRule"/>
</dbReference>
<dbReference type="EMBL" id="LR217737">
    <property type="protein sequence ID" value="VFP88658.1"/>
    <property type="molecule type" value="Genomic_DNA"/>
</dbReference>
<dbReference type="UniPathway" id="UPA00834">
    <property type="reaction ID" value="UER00712"/>
</dbReference>
<dbReference type="HAMAP" id="MF_00154">
    <property type="entry name" value="CyoE_CtaB"/>
    <property type="match status" value="1"/>
</dbReference>
<reference evidence="10 11" key="1">
    <citation type="submission" date="2019-02" db="EMBL/GenBank/DDBJ databases">
        <authorList>
            <person name="Manzano-Marin A."/>
            <person name="Manzano-Marin A."/>
        </authorList>
    </citation>
    <scope>NUCLEOTIDE SEQUENCE [LARGE SCALE GENOMIC DNA]</scope>
    <source>
        <strain evidence="10 11">ErCipiceae</strain>
    </source>
</reference>
<dbReference type="InterPro" id="IPR006369">
    <property type="entry name" value="Protohaem_IX_farnesylTrfase"/>
</dbReference>
<keyword evidence="7 9" id="KW-0472">Membrane</keyword>
<dbReference type="RefSeq" id="WP_157991168.1">
    <property type="nucleotide sequence ID" value="NZ_LR217737.1"/>
</dbReference>
<comment type="miscellaneous">
    <text evidence="9">Carbon 2 of the heme B porphyrin ring is defined according to the Fischer nomenclature.</text>
</comment>
<evidence type="ECO:0000256" key="6">
    <source>
        <dbReference type="ARBA" id="ARBA00023133"/>
    </source>
</evidence>
<protein>
    <recommendedName>
        <fullName evidence="9">Protoheme IX farnesyltransferase</fullName>
        <ecNumber evidence="9">2.5.1.141</ecNumber>
    </recommendedName>
    <alternativeName>
        <fullName evidence="9">Heme B farnesyltransferase</fullName>
    </alternativeName>
    <alternativeName>
        <fullName evidence="9">Heme O synthase</fullName>
    </alternativeName>
</protein>
<keyword evidence="4 9" id="KW-0812">Transmembrane</keyword>
<evidence type="ECO:0000256" key="1">
    <source>
        <dbReference type="ARBA" id="ARBA00004651"/>
    </source>
</evidence>
<dbReference type="AlphaFoldDB" id="A0A803FUB9"/>
<dbReference type="PANTHER" id="PTHR43448">
    <property type="entry name" value="PROTOHEME IX FARNESYLTRANSFERASE, MITOCHONDRIAL"/>
    <property type="match status" value="1"/>
</dbReference>
<feature type="transmembrane region" description="Helical" evidence="9">
    <location>
        <begin position="161"/>
        <end position="184"/>
    </location>
</feature>
<dbReference type="FunFam" id="1.10.357.140:FF:000001">
    <property type="entry name" value="Protoheme IX farnesyltransferase"/>
    <property type="match status" value="1"/>
</dbReference>
<evidence type="ECO:0000313" key="10">
    <source>
        <dbReference type="EMBL" id="VFP88658.1"/>
    </source>
</evidence>
<evidence type="ECO:0000256" key="8">
    <source>
        <dbReference type="ARBA" id="ARBA00047690"/>
    </source>
</evidence>